<dbReference type="PANTHER" id="PTHR45436">
    <property type="entry name" value="SENSOR HISTIDINE KINASE YKOH"/>
    <property type="match status" value="1"/>
</dbReference>
<feature type="compositionally biased region" description="Basic and acidic residues" evidence="10">
    <location>
        <begin position="1329"/>
        <end position="1338"/>
    </location>
</feature>
<feature type="domain" description="Histidine kinase" evidence="12">
    <location>
        <begin position="448"/>
        <end position="617"/>
    </location>
</feature>
<keyword evidence="6 11" id="KW-0812">Transmembrane</keyword>
<dbReference type="PROSITE" id="PS50109">
    <property type="entry name" value="HIS_KIN"/>
    <property type="match status" value="1"/>
</dbReference>
<name>A0A7Y9JZM4_9CELL</name>
<dbReference type="PROSITE" id="PS50885">
    <property type="entry name" value="HAMP"/>
    <property type="match status" value="1"/>
</dbReference>
<protein>
    <recommendedName>
        <fullName evidence="3">histidine kinase</fullName>
        <ecNumber evidence="3">2.7.13.3</ecNumber>
    </recommendedName>
</protein>
<feature type="compositionally biased region" description="Low complexity" evidence="10">
    <location>
        <begin position="1013"/>
        <end position="1031"/>
    </location>
</feature>
<feature type="compositionally biased region" description="Low complexity" evidence="10">
    <location>
        <begin position="1231"/>
        <end position="1265"/>
    </location>
</feature>
<dbReference type="CDD" id="cd06225">
    <property type="entry name" value="HAMP"/>
    <property type="match status" value="1"/>
</dbReference>
<dbReference type="SMART" id="SM00387">
    <property type="entry name" value="HATPase_c"/>
    <property type="match status" value="1"/>
</dbReference>
<comment type="catalytic activity">
    <reaction evidence="1">
        <text>ATP + protein L-histidine = ADP + protein N-phospho-L-histidine.</text>
        <dbReference type="EC" id="2.7.13.3"/>
    </reaction>
</comment>
<keyword evidence="11" id="KW-0472">Membrane</keyword>
<evidence type="ECO:0000256" key="8">
    <source>
        <dbReference type="ARBA" id="ARBA00022989"/>
    </source>
</evidence>
<dbReference type="Gene3D" id="3.30.565.10">
    <property type="entry name" value="Histidine kinase-like ATPase, C-terminal domain"/>
    <property type="match status" value="1"/>
</dbReference>
<evidence type="ECO:0000259" key="12">
    <source>
        <dbReference type="PROSITE" id="PS50109"/>
    </source>
</evidence>
<evidence type="ECO:0000313" key="14">
    <source>
        <dbReference type="EMBL" id="GIG32255.1"/>
    </source>
</evidence>
<dbReference type="EC" id="2.7.13.3" evidence="3"/>
<dbReference type="SUPFAM" id="SSF55874">
    <property type="entry name" value="ATPase domain of HSP90 chaperone/DNA topoisomerase II/histidine kinase"/>
    <property type="match status" value="1"/>
</dbReference>
<feature type="region of interest" description="Disordered" evidence="10">
    <location>
        <begin position="746"/>
        <end position="970"/>
    </location>
</feature>
<reference evidence="14 17" key="2">
    <citation type="submission" date="2021-01" db="EMBL/GenBank/DDBJ databases">
        <title>Whole genome shotgun sequence of Cellulomonas oligotrophica NBRC 109435.</title>
        <authorList>
            <person name="Komaki H."/>
            <person name="Tamura T."/>
        </authorList>
    </citation>
    <scope>NUCLEOTIDE SEQUENCE [LARGE SCALE GENOMIC DNA]</scope>
    <source>
        <strain evidence="14 17">NBRC 109435</strain>
    </source>
</reference>
<dbReference type="GO" id="GO:0004673">
    <property type="term" value="F:protein histidine kinase activity"/>
    <property type="evidence" value="ECO:0007669"/>
    <property type="project" value="UniProtKB-EC"/>
</dbReference>
<feature type="region of interest" description="Disordered" evidence="10">
    <location>
        <begin position="655"/>
        <end position="709"/>
    </location>
</feature>
<feature type="compositionally biased region" description="Low complexity" evidence="10">
    <location>
        <begin position="1113"/>
        <end position="1133"/>
    </location>
</feature>
<feature type="compositionally biased region" description="Low complexity" evidence="10">
    <location>
        <begin position="946"/>
        <end position="968"/>
    </location>
</feature>
<dbReference type="GO" id="GO:0005886">
    <property type="term" value="C:plasma membrane"/>
    <property type="evidence" value="ECO:0007669"/>
    <property type="project" value="TreeGrafter"/>
</dbReference>
<comment type="subcellular location">
    <subcellularLocation>
        <location evidence="2">Membrane</location>
    </subcellularLocation>
</comment>
<evidence type="ECO:0000256" key="11">
    <source>
        <dbReference type="SAM" id="Phobius"/>
    </source>
</evidence>
<dbReference type="Pfam" id="PF02518">
    <property type="entry name" value="HATPase_c"/>
    <property type="match status" value="1"/>
</dbReference>
<dbReference type="InterPro" id="IPR003594">
    <property type="entry name" value="HATPase_dom"/>
</dbReference>
<evidence type="ECO:0000256" key="2">
    <source>
        <dbReference type="ARBA" id="ARBA00004370"/>
    </source>
</evidence>
<organism evidence="15 16">
    <name type="scientific">Cellulomonas oligotrophica</name>
    <dbReference type="NCBI Taxonomy" id="931536"/>
    <lineage>
        <taxon>Bacteria</taxon>
        <taxon>Bacillati</taxon>
        <taxon>Actinomycetota</taxon>
        <taxon>Actinomycetes</taxon>
        <taxon>Micrococcales</taxon>
        <taxon>Cellulomonadaceae</taxon>
        <taxon>Cellulomonas</taxon>
    </lineage>
</organism>
<evidence type="ECO:0000256" key="4">
    <source>
        <dbReference type="ARBA" id="ARBA00022553"/>
    </source>
</evidence>
<keyword evidence="4" id="KW-0597">Phosphoprotein</keyword>
<dbReference type="InterPro" id="IPR005467">
    <property type="entry name" value="His_kinase_dom"/>
</dbReference>
<dbReference type="GO" id="GO:0000160">
    <property type="term" value="P:phosphorelay signal transduction system"/>
    <property type="evidence" value="ECO:0007669"/>
    <property type="project" value="UniProtKB-KW"/>
</dbReference>
<feature type="region of interest" description="Disordered" evidence="10">
    <location>
        <begin position="1079"/>
        <end position="1265"/>
    </location>
</feature>
<dbReference type="Pfam" id="PF00672">
    <property type="entry name" value="HAMP"/>
    <property type="match status" value="1"/>
</dbReference>
<feature type="compositionally biased region" description="Low complexity" evidence="10">
    <location>
        <begin position="901"/>
        <end position="919"/>
    </location>
</feature>
<reference evidence="15 16" key="1">
    <citation type="submission" date="2020-07" db="EMBL/GenBank/DDBJ databases">
        <title>Sequencing the genomes of 1000 actinobacteria strains.</title>
        <authorList>
            <person name="Klenk H.-P."/>
        </authorList>
    </citation>
    <scope>NUCLEOTIDE SEQUENCE [LARGE SCALE GENOMIC DNA]</scope>
    <source>
        <strain evidence="15 16">DSM 24482</strain>
    </source>
</reference>
<feature type="region of interest" description="Disordered" evidence="10">
    <location>
        <begin position="1303"/>
        <end position="1364"/>
    </location>
</feature>
<dbReference type="PANTHER" id="PTHR45436:SF5">
    <property type="entry name" value="SENSOR HISTIDINE KINASE TRCS"/>
    <property type="match status" value="1"/>
</dbReference>
<accession>A0A7Y9JZM4</accession>
<dbReference type="Gene3D" id="6.10.340.10">
    <property type="match status" value="1"/>
</dbReference>
<evidence type="ECO:0000256" key="6">
    <source>
        <dbReference type="ARBA" id="ARBA00022692"/>
    </source>
</evidence>
<evidence type="ECO:0000313" key="16">
    <source>
        <dbReference type="Proteomes" id="UP000577956"/>
    </source>
</evidence>
<feature type="transmembrane region" description="Helical" evidence="11">
    <location>
        <begin position="12"/>
        <end position="34"/>
    </location>
</feature>
<feature type="compositionally biased region" description="Polar residues" evidence="10">
    <location>
        <begin position="746"/>
        <end position="757"/>
    </location>
</feature>
<keyword evidence="17" id="KW-1185">Reference proteome</keyword>
<gene>
    <name evidence="15" type="ORF">BKA21_002508</name>
    <name evidence="14" type="ORF">Col01nite_14140</name>
</gene>
<sequence>MLRRLGIRAKVLAVLAVPMLVVFGMGGYISLTAWQNLQYARASHQVIRAIEALAPLTDAFQQERTLSLTYADEAAVADAREVTDAALDDAAAITADIDLDQFPDNVVADFQQAQEAYQEALPTVRTRVDDNSQRAVIKNGFQQIVNLQTASLQSLANALEDRDLAAHVTATLTLNQLVDAIINEYVTGVELKGAVASSPALARTFTNQSTQTELARGEAQVAVETLGVPDLAVGSDYPTPTLRSARQIFSQGNQAAISTNIQSETWTSETVNQLDALRAVSTGVNEAANTEAAEIESAAQEQTVFTVLVALAAAILSFVLATSVGRSIVVPLRRLTSAAGEVREQLPRLVEQVAVPGEGPDIQLPQIPVRSQDEVGRLAQAFNSVNATTIQVAQEQAALRGSIAEMFVNVARRDQVLLNRQLSFIDSLERAEEDPGTLANLFRLDHLATRMRRNAESLLVLAGIDSGRRLRDAMPLSDVIRTASSEIEQYDRVELDLQVDPHMLGFNALSAAHLLAEILENATVFSEPETPVVVSTGVTGGSVVVTIADQGLGMADNEIEAANHKIASVSASDALGAQRLGLFVVGRLAQRLGAEVTLRKRAGGTGTEAVVRFPSTLFSANEVNQLAPTSPAPSAVTPAVQTPYGAVEAPEVREVDLAGLTDGETQLGLPRRRRGDDTGFSPAVPEQPTRQPVGPAPTQGGAALPSRSRKTFDEDNIVLPEAQATNLSPDLGVDTGEWSPAQVVRQTATGLPSRTRSATPAWAAEPEPEAPKVAPPADPAARAGLFSGFRGRAGAPAETGTSMSVPGLVPDEEPQSNGWPVPSRREPAASAPAQPEAPAPQQWEQPAEPAAQAWGPTYADAPAAEPQHAPAPSWEQPAAPAWQQQAETPSWDQPAAAPSWEQQEPAAQSWQQAPAQPAEPETDEETWAPQPVPAQSWAEQPAEQTWAPSWSEEPAAPAQDTPAPTFTAYSGYSGWAATSEQPVVSYTAPYVPFEHSLDEARSWHTGSMPVVPDPAAGAQPAHHGHAAEPAHNGYAAEPAHNGYAEPAAPAYEDQGWAPEQPVAEQPAPAEQWQAPVWQADEQPAAPAWAPEQPAAPQQEAAAPAWEPTPAPAAAPSWSQPAPQQAAPAWSPAPVEQPTQMFTPVEAADAVTSTTGEAPAWAPTGESYGDDSPKRGRWGQMFTRRKEDGTPYSDPTPAVTDSPAWSAPTTPEPAPAERSWGAPTWSPPAATPAPASTGSWSPPEWSGPRQPASAPQAVAPQPSVAPRIGTLDDEVAAMLALRSDIQEQALSELSQLSAYRPSALGGSAEQLTRRVPSAVPAAPPLSEEQPVERDAEQLRSRLSSFQSGTSRGRRAATNGQEGGPS</sequence>
<evidence type="ECO:0000313" key="17">
    <source>
        <dbReference type="Proteomes" id="UP000618382"/>
    </source>
</evidence>
<dbReference type="Proteomes" id="UP000618382">
    <property type="component" value="Unassembled WGS sequence"/>
</dbReference>
<feature type="compositionally biased region" description="Low complexity" evidence="10">
    <location>
        <begin position="828"/>
        <end position="887"/>
    </location>
</feature>
<comment type="caution">
    <text evidence="15">The sequence shown here is derived from an EMBL/GenBank/DDBJ whole genome shotgun (WGS) entry which is preliminary data.</text>
</comment>
<dbReference type="RefSeq" id="WP_170209034.1">
    <property type="nucleotide sequence ID" value="NZ_BAABFI010000008.1"/>
</dbReference>
<evidence type="ECO:0000256" key="10">
    <source>
        <dbReference type="SAM" id="MobiDB-lite"/>
    </source>
</evidence>
<keyword evidence="5" id="KW-0808">Transferase</keyword>
<feature type="domain" description="HAMP" evidence="13">
    <location>
        <begin position="326"/>
        <end position="394"/>
    </location>
</feature>
<evidence type="ECO:0000256" key="1">
    <source>
        <dbReference type="ARBA" id="ARBA00000085"/>
    </source>
</evidence>
<dbReference type="InterPro" id="IPR036890">
    <property type="entry name" value="HATPase_C_sf"/>
</dbReference>
<dbReference type="EMBL" id="JACCBK010000001">
    <property type="protein sequence ID" value="NYD86959.1"/>
    <property type="molecule type" value="Genomic_DNA"/>
</dbReference>
<dbReference type="InterPro" id="IPR003660">
    <property type="entry name" value="HAMP_dom"/>
</dbReference>
<evidence type="ECO:0000256" key="3">
    <source>
        <dbReference type="ARBA" id="ARBA00012438"/>
    </source>
</evidence>
<dbReference type="InterPro" id="IPR050428">
    <property type="entry name" value="TCS_sensor_his_kinase"/>
</dbReference>
<dbReference type="EMBL" id="BONN01000003">
    <property type="protein sequence ID" value="GIG32255.1"/>
    <property type="molecule type" value="Genomic_DNA"/>
</dbReference>
<evidence type="ECO:0000313" key="15">
    <source>
        <dbReference type="EMBL" id="NYD86959.1"/>
    </source>
</evidence>
<feature type="compositionally biased region" description="Low complexity" evidence="10">
    <location>
        <begin position="1079"/>
        <end position="1105"/>
    </location>
</feature>
<dbReference type="Proteomes" id="UP000577956">
    <property type="component" value="Unassembled WGS sequence"/>
</dbReference>
<keyword evidence="7" id="KW-0418">Kinase</keyword>
<feature type="region of interest" description="Disordered" evidence="10">
    <location>
        <begin position="1004"/>
        <end position="1041"/>
    </location>
</feature>
<keyword evidence="8 11" id="KW-1133">Transmembrane helix</keyword>
<proteinExistence type="predicted"/>
<feature type="compositionally biased region" description="Polar residues" evidence="10">
    <location>
        <begin position="1339"/>
        <end position="1349"/>
    </location>
</feature>
<keyword evidence="9" id="KW-0902">Two-component regulatory system</keyword>
<evidence type="ECO:0000256" key="7">
    <source>
        <dbReference type="ARBA" id="ARBA00022777"/>
    </source>
</evidence>
<evidence type="ECO:0000256" key="5">
    <source>
        <dbReference type="ARBA" id="ARBA00022679"/>
    </source>
</evidence>
<evidence type="ECO:0000259" key="13">
    <source>
        <dbReference type="PROSITE" id="PS50885"/>
    </source>
</evidence>
<evidence type="ECO:0000256" key="9">
    <source>
        <dbReference type="ARBA" id="ARBA00023012"/>
    </source>
</evidence>